<sequence length="99" mass="11360">MTFNQFVVKNMKCESFAGILNQKRKPLVILTMFYNAIKDKEMKSQIRRRTEIIPKSLFPDLITVNVLMDILVRIAAMVHCVVKSTVRTEACANTLVIQT</sequence>
<protein>
    <submittedName>
        <fullName evidence="1">CLUMA_CG006507, isoform B</fullName>
    </submittedName>
</protein>
<keyword evidence="2" id="KW-1185">Reference proteome</keyword>
<organism evidence="1 2">
    <name type="scientific">Clunio marinus</name>
    <dbReference type="NCBI Taxonomy" id="568069"/>
    <lineage>
        <taxon>Eukaryota</taxon>
        <taxon>Metazoa</taxon>
        <taxon>Ecdysozoa</taxon>
        <taxon>Arthropoda</taxon>
        <taxon>Hexapoda</taxon>
        <taxon>Insecta</taxon>
        <taxon>Pterygota</taxon>
        <taxon>Neoptera</taxon>
        <taxon>Endopterygota</taxon>
        <taxon>Diptera</taxon>
        <taxon>Nematocera</taxon>
        <taxon>Chironomoidea</taxon>
        <taxon>Chironomidae</taxon>
        <taxon>Clunio</taxon>
    </lineage>
</organism>
<proteinExistence type="predicted"/>
<evidence type="ECO:0000313" key="2">
    <source>
        <dbReference type="Proteomes" id="UP000183832"/>
    </source>
</evidence>
<reference evidence="1 2" key="1">
    <citation type="submission" date="2015-04" db="EMBL/GenBank/DDBJ databases">
        <authorList>
            <person name="Syromyatnikov M.Y."/>
            <person name="Popov V.N."/>
        </authorList>
    </citation>
    <scope>NUCLEOTIDE SEQUENCE [LARGE SCALE GENOMIC DNA]</scope>
</reference>
<dbReference type="OrthoDB" id="6138650at2759"/>
<dbReference type="AlphaFoldDB" id="A0A1J1HZS7"/>
<name>A0A1J1HZS7_9DIPT</name>
<evidence type="ECO:0000313" key="1">
    <source>
        <dbReference type="EMBL" id="CRK93034.1"/>
    </source>
</evidence>
<dbReference type="EMBL" id="CVRI01000036">
    <property type="protein sequence ID" value="CRK93034.1"/>
    <property type="molecule type" value="Genomic_DNA"/>
</dbReference>
<accession>A0A1J1HZS7</accession>
<dbReference type="Proteomes" id="UP000183832">
    <property type="component" value="Unassembled WGS sequence"/>
</dbReference>
<gene>
    <name evidence="1" type="primary">similar to CG44153</name>
    <name evidence="1" type="ORF">CLUMA_CG006507</name>
</gene>